<dbReference type="AlphaFoldDB" id="A0A7S7RNE8"/>
<keyword evidence="1" id="KW-0472">Membrane</keyword>
<dbReference type="InterPro" id="IPR050721">
    <property type="entry name" value="Trk_Ktr_HKT_K-transport"/>
</dbReference>
<feature type="transmembrane region" description="Helical" evidence="1">
    <location>
        <begin position="26"/>
        <end position="45"/>
    </location>
</feature>
<dbReference type="Gene3D" id="6.20.350.10">
    <property type="match status" value="1"/>
</dbReference>
<dbReference type="EMBL" id="CP054492">
    <property type="protein sequence ID" value="QOY53232.1"/>
    <property type="molecule type" value="Genomic_DNA"/>
</dbReference>
<dbReference type="InterPro" id="IPR003032">
    <property type="entry name" value="Ryanodine_rcpt"/>
</dbReference>
<proteinExistence type="predicted"/>
<dbReference type="Pfam" id="PF02026">
    <property type="entry name" value="RyR"/>
    <property type="match status" value="1"/>
</dbReference>
<protein>
    <submittedName>
        <fullName evidence="4">NAD-binding protein</fullName>
    </submittedName>
</protein>
<evidence type="ECO:0000313" key="5">
    <source>
        <dbReference type="Proteomes" id="UP000593994"/>
    </source>
</evidence>
<evidence type="ECO:0000259" key="3">
    <source>
        <dbReference type="Pfam" id="PF02254"/>
    </source>
</evidence>
<evidence type="ECO:0000256" key="1">
    <source>
        <dbReference type="SAM" id="Phobius"/>
    </source>
</evidence>
<dbReference type="Proteomes" id="UP000593994">
    <property type="component" value="Chromosome"/>
</dbReference>
<dbReference type="GO" id="GO:0006813">
    <property type="term" value="P:potassium ion transport"/>
    <property type="evidence" value="ECO:0007669"/>
    <property type="project" value="InterPro"/>
</dbReference>
<dbReference type="RefSeq" id="WP_194372078.1">
    <property type="nucleotide sequence ID" value="NZ_CP054492.1"/>
</dbReference>
<keyword evidence="1" id="KW-1133">Transmembrane helix</keyword>
<feature type="domain" description="Ryanodine receptor Ryr" evidence="2">
    <location>
        <begin position="545"/>
        <end position="599"/>
    </location>
</feature>
<accession>A0A7S7RNE8</accession>
<name>A0A7S7RNE8_9BACT</name>
<keyword evidence="5" id="KW-1185">Reference proteome</keyword>
<dbReference type="PANTHER" id="PTHR43833">
    <property type="entry name" value="POTASSIUM CHANNEL PROTEIN 2-RELATED-RELATED"/>
    <property type="match status" value="1"/>
</dbReference>
<keyword evidence="1" id="KW-0812">Transmembrane</keyword>
<dbReference type="Pfam" id="PF02254">
    <property type="entry name" value="TrkA_N"/>
    <property type="match status" value="1"/>
</dbReference>
<reference evidence="4 5" key="1">
    <citation type="submission" date="2020-05" db="EMBL/GenBank/DDBJ databases">
        <title>Sulfurimonas marisnigri, sp. nov., and Sulfurimonas baltica, sp. nov., manganese oxide reducing chemolithoautotrophs of the class Epsilonproteobacteria isolated from the pelagic redoxclines of the Black and Baltic Seas and emended description of the genus Sulfurimonas.</title>
        <authorList>
            <person name="Henkel J.V."/>
            <person name="Laudan C."/>
            <person name="Werner J."/>
            <person name="Neu T."/>
            <person name="Plewe S."/>
            <person name="Sproer C."/>
            <person name="Bunk B."/>
            <person name="Schulz-Vogt H.N."/>
        </authorList>
    </citation>
    <scope>NUCLEOTIDE SEQUENCE [LARGE SCALE GENOMIC DNA]</scope>
    <source>
        <strain evidence="4 5">GD2</strain>
    </source>
</reference>
<evidence type="ECO:0000313" key="4">
    <source>
        <dbReference type="EMBL" id="QOY53232.1"/>
    </source>
</evidence>
<evidence type="ECO:0000259" key="2">
    <source>
        <dbReference type="Pfam" id="PF02026"/>
    </source>
</evidence>
<feature type="transmembrane region" description="Helical" evidence="1">
    <location>
        <begin position="57"/>
        <end position="75"/>
    </location>
</feature>
<dbReference type="InterPro" id="IPR003148">
    <property type="entry name" value="RCK_N"/>
</dbReference>
<dbReference type="InterPro" id="IPR036291">
    <property type="entry name" value="NAD(P)-bd_dom_sf"/>
</dbReference>
<feature type="domain" description="RCK N-terminal" evidence="3">
    <location>
        <begin position="95"/>
        <end position="209"/>
    </location>
</feature>
<dbReference type="Gene3D" id="3.40.50.720">
    <property type="entry name" value="NAD(P)-binding Rossmann-like Domain"/>
    <property type="match status" value="1"/>
</dbReference>
<dbReference type="PANTHER" id="PTHR43833:SF9">
    <property type="entry name" value="POTASSIUM CHANNEL PROTEIN YUGO-RELATED"/>
    <property type="match status" value="1"/>
</dbReference>
<sequence>MKKLNEIINSYRNSPSVVYFLLENKALTIGAVAVIAFVLRFSLAVNSNEVLDALGNGLEFASIVSASMIAVLLYFKDAVNMQLVKRISESGHTTVFGLGEFSAALLTNEVANKNSSYIIFEKNIQNDKIEHFRKAGMGVVQGDAFDGEHLEQLNFQTMDYAIVALGNDRLNMELATTIIDHYKRKNIDTPIKIVVHIINQDLNALFHQAFIAPDADKTHKIDIQTFSFYEEAAESFFEQNYVDGQSSEIMDGSEDYHIVVAGNGELALNIIYQAAKKAHLPNENKLTIHVVDKDAQKFKKQVIKRYSGIEKVISLESVTLDDETLEYFNQEELWFKKNLTHVIVCYDDEEKNLKIATDLFNKTYLSRAVEKTLKTRINFAIFNAYNMSSKIDTDKENFKQFFSFADVKAICTRDNLLDEKHDLMAKLVHNQYAEQYTPNDLYDLQNKTIKDKIHDKWYDASKLSDKLSSIAQSKHIPMKLKALGLHSVKSEKSQKELLEHNRKIFDASLKDDRDSLGLSDEFLQDYSKELPKLWGDQSSINIRYFPKEYTTMLEKLTRAEHNRWNAFHYLNGWTYDEVKSKPKKEHDCLMPLAEFKKPELQLTVIYDMYAILYIPNYLANAGYEITFRES</sequence>
<gene>
    <name evidence="4" type="ORF">HUE88_06010</name>
</gene>
<organism evidence="4 5">
    <name type="scientific">Candidatus Sulfurimonas baltica</name>
    <dbReference type="NCBI Taxonomy" id="2740404"/>
    <lineage>
        <taxon>Bacteria</taxon>
        <taxon>Pseudomonadati</taxon>
        <taxon>Campylobacterota</taxon>
        <taxon>Epsilonproteobacteria</taxon>
        <taxon>Campylobacterales</taxon>
        <taxon>Sulfurimonadaceae</taxon>
        <taxon>Sulfurimonas</taxon>
    </lineage>
</organism>
<dbReference type="SUPFAM" id="SSF51735">
    <property type="entry name" value="NAD(P)-binding Rossmann-fold domains"/>
    <property type="match status" value="1"/>
</dbReference>
<dbReference type="KEGG" id="sbal:HUE88_06010"/>